<comment type="caution">
    <text evidence="1">The sequence shown here is derived from an EMBL/GenBank/DDBJ whole genome shotgun (WGS) entry which is preliminary data.</text>
</comment>
<gene>
    <name evidence="1" type="ORF">QFC22_004303</name>
</gene>
<dbReference type="EMBL" id="JASBWU010000012">
    <property type="protein sequence ID" value="KAJ9117453.1"/>
    <property type="molecule type" value="Genomic_DNA"/>
</dbReference>
<protein>
    <submittedName>
        <fullName evidence="1">Uncharacterized protein</fullName>
    </submittedName>
</protein>
<sequence>MYTSSIPSRYRTVAIIIFLVALFSLFVHFQYDRDRYGQRFSRIFTNDSQQEGTGKTWYQPWTWPSAEPDQKDVIWGEVDEEMAVKAGVDVEAVQGTRRRIIGMQEQCRRDKRIWEREYGQANVRLAKAYEGSHARLKRVLRQALRGEELVLSTIGGSVTGGFGVSTEEIWFSRFTNWFERFAQPTTAGDQDRMSYLKVNGAIPATGSDYFSFCSALHIPHNSSLILVELSINDEYLPEEHTANIENLLRGLLELPSRPAVIVVQALEFNSPRMANGGDVHLPVAVYYDIPVISMRNPLAGHFMRHPELVHPYFATDWWKNPDVRHINARGHRDMANMVNALVQDVACQYVGDDPSVWEIDGPVDDGDGAVADAADMVELLKDIFEVKDTALPALSTIQDLNTLPDYWKNEAEQARPWGPWHPNKEDNELAKIQHGVWSDENQLGRVPRVSRRATLAQEIRTHLINPENLEPGMHTVECELLEETQDPSGGHEFRIISLMSL</sequence>
<evidence type="ECO:0000313" key="2">
    <source>
        <dbReference type="Proteomes" id="UP001243375"/>
    </source>
</evidence>
<evidence type="ECO:0000313" key="1">
    <source>
        <dbReference type="EMBL" id="KAJ9117453.1"/>
    </source>
</evidence>
<dbReference type="Proteomes" id="UP001243375">
    <property type="component" value="Unassembled WGS sequence"/>
</dbReference>
<accession>A0ACC2X159</accession>
<organism evidence="1 2">
    <name type="scientific">Naganishia vaughanmartiniae</name>
    <dbReference type="NCBI Taxonomy" id="1424756"/>
    <lineage>
        <taxon>Eukaryota</taxon>
        <taxon>Fungi</taxon>
        <taxon>Dikarya</taxon>
        <taxon>Basidiomycota</taxon>
        <taxon>Agaricomycotina</taxon>
        <taxon>Tremellomycetes</taxon>
        <taxon>Filobasidiales</taxon>
        <taxon>Filobasidiaceae</taxon>
        <taxon>Naganishia</taxon>
    </lineage>
</organism>
<reference evidence="1" key="1">
    <citation type="submission" date="2023-04" db="EMBL/GenBank/DDBJ databases">
        <title>Draft Genome sequencing of Naganishia species isolated from polar environments using Oxford Nanopore Technology.</title>
        <authorList>
            <person name="Leo P."/>
            <person name="Venkateswaran K."/>
        </authorList>
    </citation>
    <scope>NUCLEOTIDE SEQUENCE</scope>
    <source>
        <strain evidence="1">MNA-CCFEE 5425</strain>
    </source>
</reference>
<proteinExistence type="predicted"/>
<name>A0ACC2X159_9TREE</name>
<keyword evidence="2" id="KW-1185">Reference proteome</keyword>